<dbReference type="Proteomes" id="UP000503640">
    <property type="component" value="Unassembled WGS sequence"/>
</dbReference>
<protein>
    <submittedName>
        <fullName evidence="2">Uncharacterized protein</fullName>
    </submittedName>
</protein>
<dbReference type="AlphaFoldDB" id="A0A7I9VKM1"/>
<reference evidence="3" key="1">
    <citation type="journal article" date="2020" name="Appl. Environ. Microbiol.">
        <title>Diazotrophic Anaeromyxobacter Isolates from Soils.</title>
        <authorList>
            <person name="Masuda Y."/>
            <person name="Yamanaka H."/>
            <person name="Xu Z.X."/>
            <person name="Shiratori Y."/>
            <person name="Aono T."/>
            <person name="Amachi S."/>
            <person name="Senoo K."/>
            <person name="Itoh H."/>
        </authorList>
    </citation>
    <scope>NUCLEOTIDE SEQUENCE [LARGE SCALE GENOMIC DNA]</scope>
    <source>
        <strain evidence="3">R267</strain>
    </source>
</reference>
<evidence type="ECO:0000256" key="1">
    <source>
        <dbReference type="SAM" id="MobiDB-lite"/>
    </source>
</evidence>
<organism evidence="2 3">
    <name type="scientific">Anaeromyxobacter diazotrophicus</name>
    <dbReference type="NCBI Taxonomy" id="2590199"/>
    <lineage>
        <taxon>Bacteria</taxon>
        <taxon>Pseudomonadati</taxon>
        <taxon>Myxococcota</taxon>
        <taxon>Myxococcia</taxon>
        <taxon>Myxococcales</taxon>
        <taxon>Cystobacterineae</taxon>
        <taxon>Anaeromyxobacteraceae</taxon>
        <taxon>Anaeromyxobacter</taxon>
    </lineage>
</organism>
<accession>A0A7I9VKM1</accession>
<dbReference type="RefSeq" id="WP_176064402.1">
    <property type="nucleotide sequence ID" value="NZ_BJTG01000003.1"/>
</dbReference>
<evidence type="ECO:0000313" key="3">
    <source>
        <dbReference type="Proteomes" id="UP000503640"/>
    </source>
</evidence>
<keyword evidence="3" id="KW-1185">Reference proteome</keyword>
<evidence type="ECO:0000313" key="2">
    <source>
        <dbReference type="EMBL" id="GEJ56941.1"/>
    </source>
</evidence>
<name>A0A7I9VKM1_9BACT</name>
<comment type="caution">
    <text evidence="2">The sequence shown here is derived from an EMBL/GenBank/DDBJ whole genome shotgun (WGS) entry which is preliminary data.</text>
</comment>
<feature type="region of interest" description="Disordered" evidence="1">
    <location>
        <begin position="1"/>
        <end position="23"/>
    </location>
</feature>
<sequence length="91" mass="10435">MDLVPQEPGQQKEPATQVKKRGRVLRSPENLRQLVASQIRAVERSELSVEKKARLLTPLAKELREAIMLVDRIDQIEAKLRLLQQQRASGR</sequence>
<proteinExistence type="predicted"/>
<dbReference type="EMBL" id="BJTG01000003">
    <property type="protein sequence ID" value="GEJ56941.1"/>
    <property type="molecule type" value="Genomic_DNA"/>
</dbReference>
<gene>
    <name evidence="2" type="ORF">AMYX_16820</name>
</gene>